<dbReference type="RefSeq" id="WP_141790211.1">
    <property type="nucleotide sequence ID" value="NZ_BAAAKX010000008.1"/>
</dbReference>
<dbReference type="GO" id="GO:0016829">
    <property type="term" value="F:lyase activity"/>
    <property type="evidence" value="ECO:0007669"/>
    <property type="project" value="UniProtKB-KW"/>
</dbReference>
<dbReference type="Proteomes" id="UP000319514">
    <property type="component" value="Unassembled WGS sequence"/>
</dbReference>
<dbReference type="PANTHER" id="PTHR42905">
    <property type="entry name" value="PHOSPHOENOLPYRUVATE CARBOXYLASE"/>
    <property type="match status" value="1"/>
</dbReference>
<dbReference type="InterPro" id="IPR039556">
    <property type="entry name" value="ICL/PEPM"/>
</dbReference>
<dbReference type="OrthoDB" id="9780430at2"/>
<dbReference type="InterPro" id="IPR040442">
    <property type="entry name" value="Pyrv_kinase-like_dom_sf"/>
</dbReference>
<dbReference type="SUPFAM" id="SSF51621">
    <property type="entry name" value="Phosphoenolpyruvate/pyruvate domain"/>
    <property type="match status" value="1"/>
</dbReference>
<name>A0A542Z967_9MICO</name>
<gene>
    <name evidence="1" type="ORF">FB474_3603</name>
</gene>
<proteinExistence type="predicted"/>
<dbReference type="Pfam" id="PF13714">
    <property type="entry name" value="PEP_mutase"/>
    <property type="match status" value="1"/>
</dbReference>
<evidence type="ECO:0000313" key="1">
    <source>
        <dbReference type="EMBL" id="TQL56842.1"/>
    </source>
</evidence>
<dbReference type="Gene3D" id="3.20.20.60">
    <property type="entry name" value="Phosphoenolpyruvate-binding domains"/>
    <property type="match status" value="1"/>
</dbReference>
<dbReference type="EMBL" id="VFOQ01000002">
    <property type="protein sequence ID" value="TQL56842.1"/>
    <property type="molecule type" value="Genomic_DNA"/>
</dbReference>
<keyword evidence="1" id="KW-0456">Lyase</keyword>
<dbReference type="InterPro" id="IPR015813">
    <property type="entry name" value="Pyrv/PenolPyrv_kinase-like_dom"/>
</dbReference>
<sequence length="273" mass="27988">MTTSTGPVSSAAERFHQLHQGPILVLPNAWDVASARLVEDAGAAAVATTSAGLSWSWGVADGEELGLETTLDLTRRVVHAVDVPVTTDLEAGYAHDLDGLAANVRAVLDAGAVGVNFEDGLAGGLRPVEGQVARIAAVRQEAGAGLYVNARTDTYLRAVGAPEDRLDETVRRAEAYLGAGASGIFVPGLADLRIIEALVARIPAPVNILVGPGSPTIRELAEVGVARASAGSAIAQAVYGHVQRAAAELLGPGTYTELAGAADYPTMNALLSR</sequence>
<protein>
    <submittedName>
        <fullName evidence="1">2-methylisocitrate lyase-like PEP mutase family enzyme</fullName>
    </submittedName>
</protein>
<accession>A0A542Z967</accession>
<comment type="caution">
    <text evidence="1">The sequence shown here is derived from an EMBL/GenBank/DDBJ whole genome shotgun (WGS) entry which is preliminary data.</text>
</comment>
<dbReference type="PANTHER" id="PTHR42905:SF16">
    <property type="entry name" value="CARBOXYPHOSPHONOENOLPYRUVATE PHOSPHONOMUTASE-LIKE PROTEIN (AFU_ORTHOLOGUE AFUA_5G07230)"/>
    <property type="match status" value="1"/>
</dbReference>
<dbReference type="CDD" id="cd00377">
    <property type="entry name" value="ICL_PEPM"/>
    <property type="match status" value="1"/>
</dbReference>
<keyword evidence="2" id="KW-1185">Reference proteome</keyword>
<organism evidence="1 2">
    <name type="scientific">Oryzihumus leptocrescens</name>
    <dbReference type="NCBI Taxonomy" id="297536"/>
    <lineage>
        <taxon>Bacteria</taxon>
        <taxon>Bacillati</taxon>
        <taxon>Actinomycetota</taxon>
        <taxon>Actinomycetes</taxon>
        <taxon>Micrococcales</taxon>
        <taxon>Intrasporangiaceae</taxon>
        <taxon>Oryzihumus</taxon>
    </lineage>
</organism>
<evidence type="ECO:0000313" key="2">
    <source>
        <dbReference type="Proteomes" id="UP000319514"/>
    </source>
</evidence>
<dbReference type="AlphaFoldDB" id="A0A542Z967"/>
<reference evidence="1 2" key="1">
    <citation type="submission" date="2019-06" db="EMBL/GenBank/DDBJ databases">
        <title>Sequencing the genomes of 1000 actinobacteria strains.</title>
        <authorList>
            <person name="Klenk H.-P."/>
        </authorList>
    </citation>
    <scope>NUCLEOTIDE SEQUENCE [LARGE SCALE GENOMIC DNA]</scope>
    <source>
        <strain evidence="1 2">DSM 18082</strain>
    </source>
</reference>